<keyword evidence="7 10" id="KW-0067">ATP-binding</keyword>
<dbReference type="PANTHER" id="PTHR39321:SF3">
    <property type="entry name" value="PHOSPHOPANTETHEINE ADENYLYLTRANSFERASE"/>
    <property type="match status" value="1"/>
</dbReference>
<keyword evidence="5 10" id="KW-0548">Nucleotidyltransferase</keyword>
<evidence type="ECO:0000256" key="7">
    <source>
        <dbReference type="ARBA" id="ARBA00022840"/>
    </source>
</evidence>
<dbReference type="Pfam" id="PF01467">
    <property type="entry name" value="CTP_transf_like"/>
    <property type="match status" value="1"/>
</dbReference>
<dbReference type="InterPro" id="IPR004821">
    <property type="entry name" value="Cyt_trans-like"/>
</dbReference>
<keyword evidence="6 10" id="KW-0547">Nucleotide-binding</keyword>
<evidence type="ECO:0000256" key="9">
    <source>
        <dbReference type="ARBA" id="ARBA00048721"/>
    </source>
</evidence>
<dbReference type="SUPFAM" id="SSF52374">
    <property type="entry name" value="Nucleotidylyl transferase"/>
    <property type="match status" value="1"/>
</dbReference>
<keyword evidence="8 10" id="KW-0520">NAD</keyword>
<dbReference type="GO" id="GO:0004515">
    <property type="term" value="F:nicotinate-nucleotide adenylyltransferase activity"/>
    <property type="evidence" value="ECO:0007669"/>
    <property type="project" value="UniProtKB-EC"/>
</dbReference>
<name>A0ABZ0L8C9_9BACL</name>
<dbReference type="NCBIfam" id="NF000840">
    <property type="entry name" value="PRK00071.1-3"/>
    <property type="match status" value="1"/>
</dbReference>
<comment type="similarity">
    <text evidence="10">Belongs to the NadD family.</text>
</comment>
<dbReference type="InterPro" id="IPR005248">
    <property type="entry name" value="NadD/NMNAT"/>
</dbReference>
<evidence type="ECO:0000313" key="13">
    <source>
        <dbReference type="Proteomes" id="UP001303902"/>
    </source>
</evidence>
<keyword evidence="4 10" id="KW-0808">Transferase</keyword>
<evidence type="ECO:0000256" key="3">
    <source>
        <dbReference type="ARBA" id="ARBA00022642"/>
    </source>
</evidence>
<dbReference type="NCBIfam" id="NF000841">
    <property type="entry name" value="PRK00071.1-4"/>
    <property type="match status" value="1"/>
</dbReference>
<dbReference type="PANTHER" id="PTHR39321">
    <property type="entry name" value="NICOTINATE-NUCLEOTIDE ADENYLYLTRANSFERASE-RELATED"/>
    <property type="match status" value="1"/>
</dbReference>
<dbReference type="Proteomes" id="UP001303902">
    <property type="component" value="Chromosome"/>
</dbReference>
<comment type="function">
    <text evidence="1 10">Catalyzes the reversible adenylation of nicotinate mononucleotide (NaMN) to nicotinic acid adenine dinucleotide (NaAD).</text>
</comment>
<accession>A0ABZ0L8C9</accession>
<dbReference type="RefSeq" id="WP_317970217.1">
    <property type="nucleotide sequence ID" value="NZ_CP129118.1"/>
</dbReference>
<keyword evidence="3 10" id="KW-0662">Pyridine nucleotide biosynthesis</keyword>
<dbReference type="NCBIfam" id="TIGR00482">
    <property type="entry name" value="nicotinate (nicotinamide) nucleotide adenylyltransferase"/>
    <property type="match status" value="1"/>
</dbReference>
<evidence type="ECO:0000259" key="11">
    <source>
        <dbReference type="Pfam" id="PF01467"/>
    </source>
</evidence>
<evidence type="ECO:0000256" key="10">
    <source>
        <dbReference type="HAMAP-Rule" id="MF_00244"/>
    </source>
</evidence>
<sequence>MKRIGLLGGTFNPPHIGHLIIANEVKHALDLDEVRLMPTAIPPHKSNPSDASPEQRLHMVSLAVEKVEGLKASSFEVDYGGVSYTYDTMKRLKELEPESDFFFIIGGDMIDMLSKWYKINELQEIVTFVGVDRPGAVGQSAFPVTKVVIPEIDLSSTLIRQRVETSGTIQFLVPDAIATYIRQEGLYGSREFTD</sequence>
<protein>
    <recommendedName>
        <fullName evidence="10">Probable nicotinate-nucleotide adenylyltransferase</fullName>
        <ecNumber evidence="10">2.7.7.18</ecNumber>
    </recommendedName>
    <alternativeName>
        <fullName evidence="10">Deamido-NAD(+) diphosphorylase</fullName>
    </alternativeName>
    <alternativeName>
        <fullName evidence="10">Deamido-NAD(+) pyrophosphorylase</fullName>
    </alternativeName>
    <alternativeName>
        <fullName evidence="10">Nicotinate mononucleotide adenylyltransferase</fullName>
        <shortName evidence="10">NaMN adenylyltransferase</shortName>
    </alternativeName>
</protein>
<evidence type="ECO:0000256" key="2">
    <source>
        <dbReference type="ARBA" id="ARBA00005019"/>
    </source>
</evidence>
<dbReference type="InterPro" id="IPR014729">
    <property type="entry name" value="Rossmann-like_a/b/a_fold"/>
</dbReference>
<reference evidence="12 13" key="1">
    <citation type="submission" date="2023-06" db="EMBL/GenBank/DDBJ databases">
        <title>Sporosarcina sp. nov., isolated from Korean tranditional fermented seafood 'Jeotgal'.</title>
        <authorList>
            <person name="Yang A.I."/>
            <person name="Shin N.-R."/>
        </authorList>
    </citation>
    <scope>NUCLEOTIDE SEQUENCE [LARGE SCALE GENOMIC DNA]</scope>
    <source>
        <strain evidence="12 13">T2O-4</strain>
    </source>
</reference>
<evidence type="ECO:0000256" key="4">
    <source>
        <dbReference type="ARBA" id="ARBA00022679"/>
    </source>
</evidence>
<proteinExistence type="inferred from homology"/>
<dbReference type="CDD" id="cd02165">
    <property type="entry name" value="NMNAT"/>
    <property type="match status" value="1"/>
</dbReference>
<organism evidence="12 13">
    <name type="scientific">Sporosarcina oncorhynchi</name>
    <dbReference type="NCBI Taxonomy" id="3056444"/>
    <lineage>
        <taxon>Bacteria</taxon>
        <taxon>Bacillati</taxon>
        <taxon>Bacillota</taxon>
        <taxon>Bacilli</taxon>
        <taxon>Bacillales</taxon>
        <taxon>Caryophanaceae</taxon>
        <taxon>Sporosarcina</taxon>
    </lineage>
</organism>
<dbReference type="EMBL" id="CP129118">
    <property type="protein sequence ID" value="WOV88793.1"/>
    <property type="molecule type" value="Genomic_DNA"/>
</dbReference>
<evidence type="ECO:0000256" key="6">
    <source>
        <dbReference type="ARBA" id="ARBA00022741"/>
    </source>
</evidence>
<keyword evidence="13" id="KW-1185">Reference proteome</keyword>
<feature type="domain" description="Cytidyltransferase-like" evidence="11">
    <location>
        <begin position="6"/>
        <end position="162"/>
    </location>
</feature>
<evidence type="ECO:0000256" key="1">
    <source>
        <dbReference type="ARBA" id="ARBA00002324"/>
    </source>
</evidence>
<dbReference type="NCBIfam" id="TIGR00125">
    <property type="entry name" value="cyt_tran_rel"/>
    <property type="match status" value="1"/>
</dbReference>
<evidence type="ECO:0000313" key="12">
    <source>
        <dbReference type="EMBL" id="WOV88793.1"/>
    </source>
</evidence>
<comment type="catalytic activity">
    <reaction evidence="9 10">
        <text>nicotinate beta-D-ribonucleotide + ATP + H(+) = deamido-NAD(+) + diphosphate</text>
        <dbReference type="Rhea" id="RHEA:22860"/>
        <dbReference type="ChEBI" id="CHEBI:15378"/>
        <dbReference type="ChEBI" id="CHEBI:30616"/>
        <dbReference type="ChEBI" id="CHEBI:33019"/>
        <dbReference type="ChEBI" id="CHEBI:57502"/>
        <dbReference type="ChEBI" id="CHEBI:58437"/>
        <dbReference type="EC" id="2.7.7.18"/>
    </reaction>
</comment>
<dbReference type="Gene3D" id="3.40.50.620">
    <property type="entry name" value="HUPs"/>
    <property type="match status" value="1"/>
</dbReference>
<dbReference type="EC" id="2.7.7.18" evidence="10"/>
<evidence type="ECO:0000256" key="8">
    <source>
        <dbReference type="ARBA" id="ARBA00023027"/>
    </source>
</evidence>
<dbReference type="HAMAP" id="MF_00244">
    <property type="entry name" value="NaMN_adenylyltr"/>
    <property type="match status" value="1"/>
</dbReference>
<gene>
    <name evidence="10" type="primary">nadD</name>
    <name evidence="12" type="ORF">QWT69_06710</name>
</gene>
<comment type="pathway">
    <text evidence="2 10">Cofactor biosynthesis; NAD(+) biosynthesis; deamido-NAD(+) from nicotinate D-ribonucleotide: step 1/1.</text>
</comment>
<evidence type="ECO:0000256" key="5">
    <source>
        <dbReference type="ARBA" id="ARBA00022695"/>
    </source>
</evidence>